<proteinExistence type="predicted"/>
<dbReference type="InterPro" id="IPR046335">
    <property type="entry name" value="LacI/GalR-like_sensor"/>
</dbReference>
<keyword evidence="3" id="KW-0804">Transcription</keyword>
<feature type="domain" description="HTH lacI-type" evidence="4">
    <location>
        <begin position="14"/>
        <end position="70"/>
    </location>
</feature>
<evidence type="ECO:0000313" key="6">
    <source>
        <dbReference type="Proteomes" id="UP000541033"/>
    </source>
</evidence>
<dbReference type="PANTHER" id="PTHR30146:SF109">
    <property type="entry name" value="HTH-TYPE TRANSCRIPTIONAL REGULATOR GALS"/>
    <property type="match status" value="1"/>
</dbReference>
<dbReference type="Gene3D" id="1.10.260.40">
    <property type="entry name" value="lambda repressor-like DNA-binding domains"/>
    <property type="match status" value="1"/>
</dbReference>
<gene>
    <name evidence="5" type="ORF">FHX76_002391</name>
</gene>
<dbReference type="GO" id="GO:0000976">
    <property type="term" value="F:transcription cis-regulatory region binding"/>
    <property type="evidence" value="ECO:0007669"/>
    <property type="project" value="TreeGrafter"/>
</dbReference>
<keyword evidence="2" id="KW-0238">DNA-binding</keyword>
<keyword evidence="1" id="KW-0805">Transcription regulation</keyword>
<dbReference type="EMBL" id="JAAMOX010000002">
    <property type="protein sequence ID" value="NIH54495.1"/>
    <property type="molecule type" value="Genomic_DNA"/>
</dbReference>
<dbReference type="Pfam" id="PF13377">
    <property type="entry name" value="Peripla_BP_3"/>
    <property type="match status" value="1"/>
</dbReference>
<evidence type="ECO:0000259" key="4">
    <source>
        <dbReference type="PROSITE" id="PS50932"/>
    </source>
</evidence>
<dbReference type="Gene3D" id="3.40.50.2300">
    <property type="match status" value="2"/>
</dbReference>
<dbReference type="Pfam" id="PF00356">
    <property type="entry name" value="LacI"/>
    <property type="match status" value="1"/>
</dbReference>
<dbReference type="SUPFAM" id="SSF53822">
    <property type="entry name" value="Periplasmic binding protein-like I"/>
    <property type="match status" value="1"/>
</dbReference>
<evidence type="ECO:0000313" key="5">
    <source>
        <dbReference type="EMBL" id="NIH54495.1"/>
    </source>
</evidence>
<dbReference type="CDD" id="cd01392">
    <property type="entry name" value="HTH_LacI"/>
    <property type="match status" value="1"/>
</dbReference>
<dbReference type="PROSITE" id="PS50932">
    <property type="entry name" value="HTH_LACI_2"/>
    <property type="match status" value="1"/>
</dbReference>
<dbReference type="SUPFAM" id="SSF47413">
    <property type="entry name" value="lambda repressor-like DNA-binding domains"/>
    <property type="match status" value="1"/>
</dbReference>
<reference evidence="5 6" key="1">
    <citation type="submission" date="2020-02" db="EMBL/GenBank/DDBJ databases">
        <title>Sequencing the genomes of 1000 actinobacteria strains.</title>
        <authorList>
            <person name="Klenk H.-P."/>
        </authorList>
    </citation>
    <scope>NUCLEOTIDE SEQUENCE [LARGE SCALE GENOMIC DNA]</scope>
    <source>
        <strain evidence="5 6">DSM 27960</strain>
    </source>
</reference>
<organism evidence="5 6">
    <name type="scientific">Lysinibacter cavernae</name>
    <dbReference type="NCBI Taxonomy" id="1640652"/>
    <lineage>
        <taxon>Bacteria</taxon>
        <taxon>Bacillati</taxon>
        <taxon>Actinomycetota</taxon>
        <taxon>Actinomycetes</taxon>
        <taxon>Micrococcales</taxon>
        <taxon>Microbacteriaceae</taxon>
        <taxon>Lysinibacter</taxon>
    </lineage>
</organism>
<sequence>MPETPATSRRATHVTAAMVAARAGTSVATVSLVVNDKTKGRVSDENIERVRQAITDLNYIVDHAASSLARGTSNIILLVTPDVSNPFFGRVISGIQAEIGDRYQLLLSTTGEGQIPTAASVNQLTALRPAGLLIDAPNDAFLRDLPRETAVVLLDAPGDEDQAATVNFDLKSGVHDLVEHLHELGHRQIAYIAGRTGTETFLLRRRLLEESAAARGMVIHSADNSDSLINLDRAAEAFTTSWPEWHARGVTAVVCATDTHAYGALQAAINLGLRVPEDVAITGFDNLPYSTITSPPLTTVSLPGKELGRVSAQQLLAQIEGREVDLHPVLPARLIRRASTLGLSAN</sequence>
<name>A0A7X5R2J2_9MICO</name>
<keyword evidence="6" id="KW-1185">Reference proteome</keyword>
<dbReference type="AlphaFoldDB" id="A0A7X5R2J2"/>
<dbReference type="RefSeq" id="WP_341777941.1">
    <property type="nucleotide sequence ID" value="NZ_JAAMOX010000002.1"/>
</dbReference>
<dbReference type="InterPro" id="IPR000843">
    <property type="entry name" value="HTH_LacI"/>
</dbReference>
<evidence type="ECO:0000256" key="3">
    <source>
        <dbReference type="ARBA" id="ARBA00023163"/>
    </source>
</evidence>
<dbReference type="InterPro" id="IPR028082">
    <property type="entry name" value="Peripla_BP_I"/>
</dbReference>
<dbReference type="PANTHER" id="PTHR30146">
    <property type="entry name" value="LACI-RELATED TRANSCRIPTIONAL REPRESSOR"/>
    <property type="match status" value="1"/>
</dbReference>
<accession>A0A7X5R2J2</accession>
<dbReference type="CDD" id="cd06267">
    <property type="entry name" value="PBP1_LacI_sugar_binding-like"/>
    <property type="match status" value="1"/>
</dbReference>
<dbReference type="Proteomes" id="UP000541033">
    <property type="component" value="Unassembled WGS sequence"/>
</dbReference>
<dbReference type="GO" id="GO:0003700">
    <property type="term" value="F:DNA-binding transcription factor activity"/>
    <property type="evidence" value="ECO:0007669"/>
    <property type="project" value="TreeGrafter"/>
</dbReference>
<dbReference type="SMART" id="SM00354">
    <property type="entry name" value="HTH_LACI"/>
    <property type="match status" value="1"/>
</dbReference>
<evidence type="ECO:0000256" key="1">
    <source>
        <dbReference type="ARBA" id="ARBA00023015"/>
    </source>
</evidence>
<protein>
    <submittedName>
        <fullName evidence="5">LacI family transcriptional regulator</fullName>
    </submittedName>
</protein>
<comment type="caution">
    <text evidence="5">The sequence shown here is derived from an EMBL/GenBank/DDBJ whole genome shotgun (WGS) entry which is preliminary data.</text>
</comment>
<dbReference type="InterPro" id="IPR010982">
    <property type="entry name" value="Lambda_DNA-bd_dom_sf"/>
</dbReference>
<evidence type="ECO:0000256" key="2">
    <source>
        <dbReference type="ARBA" id="ARBA00023125"/>
    </source>
</evidence>